<sequence length="484" mass="50637">MTALVVRDLVVTYADGHRALDGVDLEIGDGESWAVVGRSGCGKTTLLRAVLGLLPPGARVTGSIRVGGREVIGASEPDLRALRGRVAGYVPQDPFAACDPLRTVGYHVASAWRAHRLVPPPGRVDAGLTAVGIDDAATSAARHPHTWSGGMLQRATIVAGTAHDPPLTLADEPTSALDAELADDVLQLVRARSGALLLVSHDLALVARHADHVLVLDGGRGVEHGPAARLLSAPSAPATRTLVEASVPYGRPAPRTAPIGDVVVRADRVSRTYGPVTAVDDVSLELRSGEVVGLVGRSGSGKSTLARLVAGMERPDTGTVVHGSGARRRPGYVMPIFQDPVASLDRRWPLWRSLVEPLRARGRRLTRASARTAAAEMLERVGLAGLDPGRRPASLSVGQAQRVAIARALAAEPALLVADEPTASLDVASAATITELLRDTASDGTAILVVSHDRARLETWADRVVTMRAGRADTAVVEHRGGHP</sequence>
<dbReference type="GO" id="GO:0005524">
    <property type="term" value="F:ATP binding"/>
    <property type="evidence" value="ECO:0007669"/>
    <property type="project" value="UniProtKB-KW"/>
</dbReference>
<dbReference type="InterPro" id="IPR050388">
    <property type="entry name" value="ABC_Ni/Peptide_Import"/>
</dbReference>
<evidence type="ECO:0000256" key="1">
    <source>
        <dbReference type="ARBA" id="ARBA00004202"/>
    </source>
</evidence>
<evidence type="ECO:0000313" key="9">
    <source>
        <dbReference type="EMBL" id="MEQ3553394.1"/>
    </source>
</evidence>
<dbReference type="InterPro" id="IPR003439">
    <property type="entry name" value="ABC_transporter-like_ATP-bd"/>
</dbReference>
<dbReference type="PROSITE" id="PS00211">
    <property type="entry name" value="ABC_TRANSPORTER_1"/>
    <property type="match status" value="1"/>
</dbReference>
<gene>
    <name evidence="9" type="ORF">WIS52_23230</name>
</gene>
<dbReference type="CDD" id="cd03257">
    <property type="entry name" value="ABC_NikE_OppD_transporters"/>
    <property type="match status" value="1"/>
</dbReference>
<dbReference type="InterPro" id="IPR017871">
    <property type="entry name" value="ABC_transporter-like_CS"/>
</dbReference>
<keyword evidence="3" id="KW-0813">Transport</keyword>
<feature type="domain" description="ABC transporter" evidence="8">
    <location>
        <begin position="4"/>
        <end position="243"/>
    </location>
</feature>
<comment type="similarity">
    <text evidence="2">Belongs to the ABC transporter superfamily.</text>
</comment>
<protein>
    <submittedName>
        <fullName evidence="9">ATP-binding cassette domain-containing protein</fullName>
    </submittedName>
</protein>
<evidence type="ECO:0000256" key="5">
    <source>
        <dbReference type="ARBA" id="ARBA00022741"/>
    </source>
</evidence>
<name>A0ABV1KG10_9PSEU</name>
<organism evidence="9 10">
    <name type="scientific">Pseudonocardia nematodicida</name>
    <dbReference type="NCBI Taxonomy" id="1206997"/>
    <lineage>
        <taxon>Bacteria</taxon>
        <taxon>Bacillati</taxon>
        <taxon>Actinomycetota</taxon>
        <taxon>Actinomycetes</taxon>
        <taxon>Pseudonocardiales</taxon>
        <taxon>Pseudonocardiaceae</taxon>
        <taxon>Pseudonocardia</taxon>
    </lineage>
</organism>
<comment type="caution">
    <text evidence="9">The sequence shown here is derived from an EMBL/GenBank/DDBJ whole genome shotgun (WGS) entry which is preliminary data.</text>
</comment>
<proteinExistence type="inferred from homology"/>
<keyword evidence="5" id="KW-0547">Nucleotide-binding</keyword>
<dbReference type="SUPFAM" id="SSF52540">
    <property type="entry name" value="P-loop containing nucleoside triphosphate hydrolases"/>
    <property type="match status" value="2"/>
</dbReference>
<accession>A0ABV1KG10</accession>
<evidence type="ECO:0000256" key="2">
    <source>
        <dbReference type="ARBA" id="ARBA00005417"/>
    </source>
</evidence>
<reference evidence="9 10" key="1">
    <citation type="submission" date="2024-03" db="EMBL/GenBank/DDBJ databases">
        <title>Draft genome sequence of Pseudonocardia nematodicida JCM 31783.</title>
        <authorList>
            <person name="Butdee W."/>
            <person name="Duangmal K."/>
        </authorList>
    </citation>
    <scope>NUCLEOTIDE SEQUENCE [LARGE SCALE GENOMIC DNA]</scope>
    <source>
        <strain evidence="9 10">JCM 31783</strain>
    </source>
</reference>
<dbReference type="Pfam" id="PF00005">
    <property type="entry name" value="ABC_tran"/>
    <property type="match status" value="2"/>
</dbReference>
<feature type="domain" description="ABC transporter" evidence="8">
    <location>
        <begin position="264"/>
        <end position="479"/>
    </location>
</feature>
<keyword evidence="10" id="KW-1185">Reference proteome</keyword>
<dbReference type="InterPro" id="IPR003593">
    <property type="entry name" value="AAA+_ATPase"/>
</dbReference>
<evidence type="ECO:0000313" key="10">
    <source>
        <dbReference type="Proteomes" id="UP001494902"/>
    </source>
</evidence>
<dbReference type="RefSeq" id="WP_349300463.1">
    <property type="nucleotide sequence ID" value="NZ_JBEDNQ010000010.1"/>
</dbReference>
<keyword evidence="6 9" id="KW-0067">ATP-binding</keyword>
<evidence type="ECO:0000256" key="3">
    <source>
        <dbReference type="ARBA" id="ARBA00022448"/>
    </source>
</evidence>
<dbReference type="PANTHER" id="PTHR43297:SF2">
    <property type="entry name" value="DIPEPTIDE TRANSPORT ATP-BINDING PROTEIN DPPD"/>
    <property type="match status" value="1"/>
</dbReference>
<evidence type="ECO:0000259" key="8">
    <source>
        <dbReference type="PROSITE" id="PS50893"/>
    </source>
</evidence>
<dbReference type="InterPro" id="IPR027417">
    <property type="entry name" value="P-loop_NTPase"/>
</dbReference>
<comment type="subcellular location">
    <subcellularLocation>
        <location evidence="1">Cell membrane</location>
        <topology evidence="1">Peripheral membrane protein</topology>
    </subcellularLocation>
</comment>
<dbReference type="Proteomes" id="UP001494902">
    <property type="component" value="Unassembled WGS sequence"/>
</dbReference>
<dbReference type="Gene3D" id="3.40.50.300">
    <property type="entry name" value="P-loop containing nucleotide triphosphate hydrolases"/>
    <property type="match status" value="2"/>
</dbReference>
<evidence type="ECO:0000256" key="6">
    <source>
        <dbReference type="ARBA" id="ARBA00022840"/>
    </source>
</evidence>
<dbReference type="PANTHER" id="PTHR43297">
    <property type="entry name" value="OLIGOPEPTIDE TRANSPORT ATP-BINDING PROTEIN APPD"/>
    <property type="match status" value="1"/>
</dbReference>
<dbReference type="SMART" id="SM00382">
    <property type="entry name" value="AAA"/>
    <property type="match status" value="2"/>
</dbReference>
<evidence type="ECO:0000256" key="7">
    <source>
        <dbReference type="ARBA" id="ARBA00023136"/>
    </source>
</evidence>
<dbReference type="EMBL" id="JBEDNQ010000010">
    <property type="protein sequence ID" value="MEQ3553394.1"/>
    <property type="molecule type" value="Genomic_DNA"/>
</dbReference>
<keyword evidence="7" id="KW-0472">Membrane</keyword>
<evidence type="ECO:0000256" key="4">
    <source>
        <dbReference type="ARBA" id="ARBA00022475"/>
    </source>
</evidence>
<dbReference type="PROSITE" id="PS50893">
    <property type="entry name" value="ABC_TRANSPORTER_2"/>
    <property type="match status" value="2"/>
</dbReference>
<keyword evidence="4" id="KW-1003">Cell membrane</keyword>